<keyword evidence="1" id="KW-0378">Hydrolase</keyword>
<dbReference type="RefSeq" id="WP_382399275.1">
    <property type="nucleotide sequence ID" value="NZ_JBHSWH010000001.1"/>
</dbReference>
<reference evidence="2" key="1">
    <citation type="journal article" date="2019" name="Int. J. Syst. Evol. Microbiol.">
        <title>The Global Catalogue of Microorganisms (GCM) 10K type strain sequencing project: providing services to taxonomists for standard genome sequencing and annotation.</title>
        <authorList>
            <consortium name="The Broad Institute Genomics Platform"/>
            <consortium name="The Broad Institute Genome Sequencing Center for Infectious Disease"/>
            <person name="Wu L."/>
            <person name="Ma J."/>
        </authorList>
    </citation>
    <scope>NUCLEOTIDE SEQUENCE [LARGE SCALE GENOMIC DNA]</scope>
    <source>
        <strain evidence="2">CCUG 58127</strain>
    </source>
</reference>
<dbReference type="InterPro" id="IPR029062">
    <property type="entry name" value="Class_I_gatase-like"/>
</dbReference>
<evidence type="ECO:0000313" key="2">
    <source>
        <dbReference type="Proteomes" id="UP001596298"/>
    </source>
</evidence>
<name>A0ABW2AD21_9MICO</name>
<accession>A0ABW2AD21</accession>
<dbReference type="PROSITE" id="PS51273">
    <property type="entry name" value="GATASE_TYPE_1"/>
    <property type="match status" value="1"/>
</dbReference>
<dbReference type="Gene3D" id="3.40.50.880">
    <property type="match status" value="1"/>
</dbReference>
<dbReference type="EMBL" id="JBHSWH010000001">
    <property type="protein sequence ID" value="MFC6704755.1"/>
    <property type="molecule type" value="Genomic_DNA"/>
</dbReference>
<sequence>MSTPPLIGISTYRDEASWGVWRQVADIQFAQYADAVVEFAAVPVLLTPAPAHGDDLEAAAAAVVARLDGLIIAGGADIDPERYGATPHPETGGIRPDRDAWELALLDAADTQGLPTLGICRGMQLMAVHAGGTLEQHTPDTVGHTGHSPGGDVFGTTEVSLDRTSQLAAVQGDVVRGPCHHHQSVATHPGFAVTGRAADGSIEAMERVAAEGDSNARRFCVGVQWHPEMGPDHAPIAALVHAARVDRQSGR</sequence>
<dbReference type="PANTHER" id="PTHR43235:SF1">
    <property type="entry name" value="GLUTAMINE AMIDOTRANSFERASE PB2B2.05-RELATED"/>
    <property type="match status" value="1"/>
</dbReference>
<dbReference type="SUPFAM" id="SSF52317">
    <property type="entry name" value="Class I glutamine amidotransferase-like"/>
    <property type="match status" value="1"/>
</dbReference>
<dbReference type="Proteomes" id="UP001596298">
    <property type="component" value="Unassembled WGS sequence"/>
</dbReference>
<dbReference type="InterPro" id="IPR011697">
    <property type="entry name" value="Peptidase_C26"/>
</dbReference>
<gene>
    <name evidence="1" type="ORF">ACFQDH_05620</name>
</gene>
<dbReference type="CDD" id="cd01745">
    <property type="entry name" value="GATase1_2"/>
    <property type="match status" value="1"/>
</dbReference>
<proteinExistence type="predicted"/>
<dbReference type="PANTHER" id="PTHR43235">
    <property type="entry name" value="GLUTAMINE AMIDOTRANSFERASE PB2B2.05-RELATED"/>
    <property type="match status" value="1"/>
</dbReference>
<comment type="caution">
    <text evidence="1">The sequence shown here is derived from an EMBL/GenBank/DDBJ whole genome shotgun (WGS) entry which is preliminary data.</text>
</comment>
<dbReference type="Pfam" id="PF07722">
    <property type="entry name" value="Peptidase_C26"/>
    <property type="match status" value="1"/>
</dbReference>
<keyword evidence="2" id="KW-1185">Reference proteome</keyword>
<organism evidence="1 2">
    <name type="scientific">Flexivirga alba</name>
    <dbReference type="NCBI Taxonomy" id="702742"/>
    <lineage>
        <taxon>Bacteria</taxon>
        <taxon>Bacillati</taxon>
        <taxon>Actinomycetota</taxon>
        <taxon>Actinomycetes</taxon>
        <taxon>Micrococcales</taxon>
        <taxon>Dermacoccaceae</taxon>
        <taxon>Flexivirga</taxon>
    </lineage>
</organism>
<dbReference type="InterPro" id="IPR044668">
    <property type="entry name" value="PuuD-like"/>
</dbReference>
<evidence type="ECO:0000313" key="1">
    <source>
        <dbReference type="EMBL" id="MFC6704755.1"/>
    </source>
</evidence>
<dbReference type="GO" id="GO:0016787">
    <property type="term" value="F:hydrolase activity"/>
    <property type="evidence" value="ECO:0007669"/>
    <property type="project" value="UniProtKB-KW"/>
</dbReference>
<protein>
    <submittedName>
        <fullName evidence="1">Gamma-glutamyl-gamma-aminobutyrate hydrolase family protein</fullName>
    </submittedName>
</protein>